<dbReference type="AlphaFoldDB" id="A0A1H7D134"/>
<protein>
    <submittedName>
        <fullName evidence="1">Uncharacterized protein</fullName>
    </submittedName>
</protein>
<name>A0A1H7D134_9FIRM</name>
<keyword evidence="2" id="KW-1185">Reference proteome</keyword>
<evidence type="ECO:0000313" key="2">
    <source>
        <dbReference type="Proteomes" id="UP000199662"/>
    </source>
</evidence>
<sequence>MAIRSVAMDRRDSANYRNLLKRGGFISASYLSISGFDAGRLKKLAQQGKLDAIRCAIGKSVRWYYCEKQAEMAHLRGEV</sequence>
<organism evidence="1 2">
    <name type="scientific">Propionispira arboris</name>
    <dbReference type="NCBI Taxonomy" id="84035"/>
    <lineage>
        <taxon>Bacteria</taxon>
        <taxon>Bacillati</taxon>
        <taxon>Bacillota</taxon>
        <taxon>Negativicutes</taxon>
        <taxon>Selenomonadales</taxon>
        <taxon>Selenomonadaceae</taxon>
        <taxon>Propionispira</taxon>
    </lineage>
</organism>
<gene>
    <name evidence="1" type="ORF">SAMN05660742_12553</name>
</gene>
<dbReference type="Proteomes" id="UP000199662">
    <property type="component" value="Unassembled WGS sequence"/>
</dbReference>
<dbReference type="RefSeq" id="WP_026329443.1">
    <property type="nucleotide sequence ID" value="NZ_FNZK01000025.1"/>
</dbReference>
<dbReference type="EMBL" id="FNZK01000025">
    <property type="protein sequence ID" value="SEJ93212.1"/>
    <property type="molecule type" value="Genomic_DNA"/>
</dbReference>
<reference evidence="2" key="1">
    <citation type="submission" date="2016-10" db="EMBL/GenBank/DDBJ databases">
        <authorList>
            <person name="Varghese N."/>
            <person name="Submissions S."/>
        </authorList>
    </citation>
    <scope>NUCLEOTIDE SEQUENCE [LARGE SCALE GENOMIC DNA]</scope>
    <source>
        <strain evidence="2">DSM 2179</strain>
    </source>
</reference>
<evidence type="ECO:0000313" key="1">
    <source>
        <dbReference type="EMBL" id="SEJ93212.1"/>
    </source>
</evidence>
<proteinExistence type="predicted"/>
<accession>A0A1H7D134</accession>